<dbReference type="InParanoid" id="C3ZVZ0"/>
<evidence type="ECO:0000256" key="6">
    <source>
        <dbReference type="ARBA" id="ARBA00023170"/>
    </source>
</evidence>
<keyword evidence="4" id="KW-0297">G-protein coupled receptor</keyword>
<gene>
    <name evidence="10" type="ORF">BRAFLDRAFT_99793</name>
</gene>
<evidence type="ECO:0000256" key="1">
    <source>
        <dbReference type="ARBA" id="ARBA00004141"/>
    </source>
</evidence>
<feature type="transmembrane region" description="Helical" evidence="8">
    <location>
        <begin position="287"/>
        <end position="308"/>
    </location>
</feature>
<evidence type="ECO:0000256" key="3">
    <source>
        <dbReference type="ARBA" id="ARBA00022989"/>
    </source>
</evidence>
<dbReference type="SUPFAM" id="SSF81321">
    <property type="entry name" value="Family A G protein-coupled receptor-like"/>
    <property type="match status" value="1"/>
</dbReference>
<evidence type="ECO:0000313" key="10">
    <source>
        <dbReference type="EMBL" id="EEN43289.1"/>
    </source>
</evidence>
<sequence length="528" mass="59131">MVQAANLTNTSWSSGNTTSPSQGITSVLYLYPHISVPTLVVGAVIFIVGVAGNSVVVASVLRFRQRGIYFYLLSLSLADLLVLLFGLPMKIAEWFFLSEWVLGTAMCKILAYLQLLSFTASVMTLTATAIERKFVILNPVKARTQQVRRRACRALLLVWGISLILSSPILFPVTTVPFEGEDGERQWHCAHAWPSPLYGRLYAVYNAVVLLMVPLCVMTYTYIRSGHEVLAARKGGYRGNKSRRKGWNICWVKCLRKIRNRRDSTDPDSDNVLSAHGRGNPLKVIKLMAGLVLVFTMCWAPLLIYNLLVKFEVISRYTQAAYILKLALHLLAYSNSCVNPVCYAFLSRHFRSRSGNWMTNRTTVLRDTTFVSGTRRSKAPIQVDRTTELPGDVNRDTGYTTDSTCTTCQHRWNNRHSSIQGSTTSRSESLGSAKLRVTLRRSNTSTTHTCSLTIQTVTTYTCPAESTIGTGKENCRQQKPLRFGRRVNFPNKLSESAVFGIQDQNYEIATIGELNNQTLKPVYFETSV</sequence>
<accession>C3ZVZ0</accession>
<keyword evidence="3 8" id="KW-1133">Transmembrane helix</keyword>
<keyword evidence="5 8" id="KW-0472">Membrane</keyword>
<keyword evidence="7" id="KW-0807">Transducer</keyword>
<feature type="transmembrane region" description="Helical" evidence="8">
    <location>
        <begin position="109"/>
        <end position="130"/>
    </location>
</feature>
<feature type="domain" description="G-protein coupled receptors family 1 profile" evidence="9">
    <location>
        <begin position="42"/>
        <end position="343"/>
    </location>
</feature>
<comment type="subcellular location">
    <subcellularLocation>
        <location evidence="1">Membrane</location>
        <topology evidence="1">Multi-pass membrane protein</topology>
    </subcellularLocation>
</comment>
<dbReference type="Pfam" id="PF00001">
    <property type="entry name" value="7tm_1"/>
    <property type="match status" value="1"/>
</dbReference>
<dbReference type="PROSITE" id="PS50262">
    <property type="entry name" value="G_PROTEIN_RECEP_F1_2"/>
    <property type="match status" value="1"/>
</dbReference>
<evidence type="ECO:0000256" key="7">
    <source>
        <dbReference type="ARBA" id="ARBA00023224"/>
    </source>
</evidence>
<organism>
    <name type="scientific">Branchiostoma floridae</name>
    <name type="common">Florida lancelet</name>
    <name type="synonym">Amphioxus</name>
    <dbReference type="NCBI Taxonomy" id="7739"/>
    <lineage>
        <taxon>Eukaryota</taxon>
        <taxon>Metazoa</taxon>
        <taxon>Chordata</taxon>
        <taxon>Cephalochordata</taxon>
        <taxon>Leptocardii</taxon>
        <taxon>Amphioxiformes</taxon>
        <taxon>Branchiostomatidae</taxon>
        <taxon>Branchiostoma</taxon>
    </lineage>
</organism>
<feature type="transmembrane region" description="Helical" evidence="8">
    <location>
        <begin position="39"/>
        <end position="61"/>
    </location>
</feature>
<dbReference type="PANTHER" id="PTHR45695">
    <property type="entry name" value="LEUCOKININ RECEPTOR-RELATED"/>
    <property type="match status" value="1"/>
</dbReference>
<dbReference type="AlphaFoldDB" id="C3ZVZ0"/>
<dbReference type="PRINTS" id="PR00237">
    <property type="entry name" value="GPCRRHODOPSN"/>
</dbReference>
<feature type="transmembrane region" description="Helical" evidence="8">
    <location>
        <begin position="202"/>
        <end position="223"/>
    </location>
</feature>
<evidence type="ECO:0000256" key="5">
    <source>
        <dbReference type="ARBA" id="ARBA00023136"/>
    </source>
</evidence>
<proteinExistence type="predicted"/>
<dbReference type="CDD" id="cd15001">
    <property type="entry name" value="7tmA_GPRnna14-like"/>
    <property type="match status" value="1"/>
</dbReference>
<dbReference type="GO" id="GO:0016020">
    <property type="term" value="C:membrane"/>
    <property type="evidence" value="ECO:0007669"/>
    <property type="project" value="UniProtKB-SubCell"/>
</dbReference>
<keyword evidence="6" id="KW-0675">Receptor</keyword>
<dbReference type="PANTHER" id="PTHR45695:SF15">
    <property type="entry name" value="OPSIN RH2"/>
    <property type="match status" value="1"/>
</dbReference>
<feature type="transmembrane region" description="Helical" evidence="8">
    <location>
        <begin position="68"/>
        <end position="89"/>
    </location>
</feature>
<protein>
    <recommendedName>
        <fullName evidence="9">G-protein coupled receptors family 1 profile domain-containing protein</fullName>
    </recommendedName>
</protein>
<dbReference type="Gene3D" id="1.20.1070.10">
    <property type="entry name" value="Rhodopsin 7-helix transmembrane proteins"/>
    <property type="match status" value="1"/>
</dbReference>
<evidence type="ECO:0000256" key="4">
    <source>
        <dbReference type="ARBA" id="ARBA00023040"/>
    </source>
</evidence>
<keyword evidence="2 8" id="KW-0812">Transmembrane</keyword>
<name>C3ZVZ0_BRAFL</name>
<evidence type="ECO:0000256" key="2">
    <source>
        <dbReference type="ARBA" id="ARBA00022692"/>
    </source>
</evidence>
<dbReference type="EMBL" id="GG666694">
    <property type="protein sequence ID" value="EEN43289.1"/>
    <property type="molecule type" value="Genomic_DNA"/>
</dbReference>
<dbReference type="eggNOG" id="KOG3656">
    <property type="taxonomic scope" value="Eukaryota"/>
</dbReference>
<reference evidence="10" key="1">
    <citation type="journal article" date="2008" name="Nature">
        <title>The amphioxus genome and the evolution of the chordate karyotype.</title>
        <authorList>
            <consortium name="US DOE Joint Genome Institute (JGI-PGF)"/>
            <person name="Putnam N.H."/>
            <person name="Butts T."/>
            <person name="Ferrier D.E.K."/>
            <person name="Furlong R.F."/>
            <person name="Hellsten U."/>
            <person name="Kawashima T."/>
            <person name="Robinson-Rechavi M."/>
            <person name="Shoguchi E."/>
            <person name="Terry A."/>
            <person name="Yu J.-K."/>
            <person name="Benito-Gutierrez E.L."/>
            <person name="Dubchak I."/>
            <person name="Garcia-Fernandez J."/>
            <person name="Gibson-Brown J.J."/>
            <person name="Grigoriev I.V."/>
            <person name="Horton A.C."/>
            <person name="de Jong P.J."/>
            <person name="Jurka J."/>
            <person name="Kapitonov V.V."/>
            <person name="Kohara Y."/>
            <person name="Kuroki Y."/>
            <person name="Lindquist E."/>
            <person name="Lucas S."/>
            <person name="Osoegawa K."/>
            <person name="Pennacchio L.A."/>
            <person name="Salamov A.A."/>
            <person name="Satou Y."/>
            <person name="Sauka-Spengler T."/>
            <person name="Schmutz J."/>
            <person name="Shin-I T."/>
            <person name="Toyoda A."/>
            <person name="Bronner-Fraser M."/>
            <person name="Fujiyama A."/>
            <person name="Holland L.Z."/>
            <person name="Holland P.W.H."/>
            <person name="Satoh N."/>
            <person name="Rokhsar D.S."/>
        </authorList>
    </citation>
    <scope>NUCLEOTIDE SEQUENCE [LARGE SCALE GENOMIC DNA]</scope>
    <source>
        <strain evidence="10">S238N-H82</strain>
        <tissue evidence="10">Testes</tissue>
    </source>
</reference>
<evidence type="ECO:0000259" key="9">
    <source>
        <dbReference type="PROSITE" id="PS50262"/>
    </source>
</evidence>
<dbReference type="GO" id="GO:0004930">
    <property type="term" value="F:G protein-coupled receptor activity"/>
    <property type="evidence" value="ECO:0007669"/>
    <property type="project" value="UniProtKB-KW"/>
</dbReference>
<feature type="transmembrane region" description="Helical" evidence="8">
    <location>
        <begin position="151"/>
        <end position="171"/>
    </location>
</feature>
<dbReference type="InterPro" id="IPR000276">
    <property type="entry name" value="GPCR_Rhodpsn"/>
</dbReference>
<dbReference type="STRING" id="7739.C3ZVZ0"/>
<evidence type="ECO:0000256" key="8">
    <source>
        <dbReference type="SAM" id="Phobius"/>
    </source>
</evidence>
<dbReference type="InterPro" id="IPR017452">
    <property type="entry name" value="GPCR_Rhodpsn_7TM"/>
</dbReference>